<organism evidence="1 2">
    <name type="scientific">Actinoplanes awajinensis subsp. mycoplanecinus</name>
    <dbReference type="NCBI Taxonomy" id="135947"/>
    <lineage>
        <taxon>Bacteria</taxon>
        <taxon>Bacillati</taxon>
        <taxon>Actinomycetota</taxon>
        <taxon>Actinomycetes</taxon>
        <taxon>Micromonosporales</taxon>
        <taxon>Micromonosporaceae</taxon>
        <taxon>Actinoplanes</taxon>
    </lineage>
</organism>
<sequence length="238" mass="25763">MLGVATLAGQITAAPDSELRTLIDAQRAADQAAPLYVSGKLRVAHTRLVAAEQHLRDTRLTLAAAQHQATQATATAQASTPRWWHAGPLRARAATEHHTARVAALRASASVEELQSQLGGAETRVASAREDATVLEDAHHDWNRWYQQNLPTRYAGLAAAAETARRAHRLAAGTKELGEQVRATTARVRAVDTTQPNPHSRPVRVHLGADADAAYERITDATNDAGRQPDHEMDIDRD</sequence>
<reference evidence="1 2" key="1">
    <citation type="submission" date="2015-10" db="EMBL/GenBank/DDBJ databases">
        <authorList>
            <person name="Gilbert D.G."/>
        </authorList>
    </citation>
    <scope>NUCLEOTIDE SEQUENCE [LARGE SCALE GENOMIC DNA]</scope>
    <source>
        <strain evidence="1 2">NRRL B-16712</strain>
    </source>
</reference>
<dbReference type="RefSeq" id="WP_067707207.1">
    <property type="nucleotide sequence ID" value="NZ_LLZH01000340.1"/>
</dbReference>
<protein>
    <submittedName>
        <fullName evidence="1">Uncharacterized protein</fullName>
    </submittedName>
</protein>
<accession>A0A101J9B4</accession>
<dbReference type="EMBL" id="LLZH01000340">
    <property type="protein sequence ID" value="KUL22583.1"/>
    <property type="molecule type" value="Genomic_DNA"/>
</dbReference>
<evidence type="ECO:0000313" key="2">
    <source>
        <dbReference type="Proteomes" id="UP000053244"/>
    </source>
</evidence>
<dbReference type="Proteomes" id="UP000053244">
    <property type="component" value="Unassembled WGS sequence"/>
</dbReference>
<proteinExistence type="predicted"/>
<dbReference type="AlphaFoldDB" id="A0A101J9B4"/>
<keyword evidence="2" id="KW-1185">Reference proteome</keyword>
<name>A0A101J9B4_9ACTN</name>
<dbReference type="OrthoDB" id="4524286at2"/>
<comment type="caution">
    <text evidence="1">The sequence shown here is derived from an EMBL/GenBank/DDBJ whole genome shotgun (WGS) entry which is preliminary data.</text>
</comment>
<evidence type="ECO:0000313" key="1">
    <source>
        <dbReference type="EMBL" id="KUL22583.1"/>
    </source>
</evidence>
<gene>
    <name evidence="1" type="ORF">ADL15_47915</name>
</gene>